<dbReference type="PANTHER" id="PTHR11019:SF159">
    <property type="entry name" value="TRANSCRIPTIONAL REGULATOR-RELATED"/>
    <property type="match status" value="1"/>
</dbReference>
<dbReference type="GO" id="GO:0003700">
    <property type="term" value="F:DNA-binding transcription factor activity"/>
    <property type="evidence" value="ECO:0007669"/>
    <property type="project" value="InterPro"/>
</dbReference>
<keyword evidence="4" id="KW-0804">Transcription</keyword>
<dbReference type="EMBL" id="APPK01000041">
    <property type="protein sequence ID" value="ENV21347.1"/>
    <property type="molecule type" value="Genomic_DNA"/>
</dbReference>
<accession>N8XA63</accession>
<dbReference type="CDD" id="cd06124">
    <property type="entry name" value="cupin_NimR-like_N"/>
    <property type="match status" value="1"/>
</dbReference>
<dbReference type="SMART" id="SM00342">
    <property type="entry name" value="HTH_ARAC"/>
    <property type="match status" value="1"/>
</dbReference>
<evidence type="ECO:0000256" key="3">
    <source>
        <dbReference type="ARBA" id="ARBA00023159"/>
    </source>
</evidence>
<organism evidence="6 7">
    <name type="scientific">Acinetobacter bereziniae NIPH 3</name>
    <dbReference type="NCBI Taxonomy" id="1217651"/>
    <lineage>
        <taxon>Bacteria</taxon>
        <taxon>Pseudomonadati</taxon>
        <taxon>Pseudomonadota</taxon>
        <taxon>Gammaproteobacteria</taxon>
        <taxon>Moraxellales</taxon>
        <taxon>Moraxellaceae</taxon>
        <taxon>Acinetobacter</taxon>
    </lineage>
</organism>
<evidence type="ECO:0000313" key="6">
    <source>
        <dbReference type="EMBL" id="ENV21347.1"/>
    </source>
</evidence>
<dbReference type="AlphaFoldDB" id="N8XA63"/>
<gene>
    <name evidence="6" type="ORF">F963_02764</name>
</gene>
<dbReference type="SUPFAM" id="SSF46689">
    <property type="entry name" value="Homeodomain-like"/>
    <property type="match status" value="2"/>
</dbReference>
<dbReference type="InterPro" id="IPR020449">
    <property type="entry name" value="Tscrpt_reg_AraC-type_HTH"/>
</dbReference>
<dbReference type="InterPro" id="IPR003313">
    <property type="entry name" value="AraC-bd"/>
</dbReference>
<dbReference type="Gene3D" id="2.60.120.10">
    <property type="entry name" value="Jelly Rolls"/>
    <property type="match status" value="1"/>
</dbReference>
<evidence type="ECO:0000256" key="4">
    <source>
        <dbReference type="ARBA" id="ARBA00023163"/>
    </source>
</evidence>
<dbReference type="PATRIC" id="fig|1217651.3.peg.2726"/>
<evidence type="ECO:0000259" key="5">
    <source>
        <dbReference type="PROSITE" id="PS01124"/>
    </source>
</evidence>
<reference evidence="6 7" key="1">
    <citation type="submission" date="2013-02" db="EMBL/GenBank/DDBJ databases">
        <title>The Genome Sequence of Acinetobacter bereziniae NIPH 3.</title>
        <authorList>
            <consortium name="The Broad Institute Genome Sequencing Platform"/>
            <consortium name="The Broad Institute Genome Sequencing Center for Infectious Disease"/>
            <person name="Cerqueira G."/>
            <person name="Feldgarden M."/>
            <person name="Courvalin P."/>
            <person name="Perichon B."/>
            <person name="Grillot-Courvalin C."/>
            <person name="Clermont D."/>
            <person name="Rocha E."/>
            <person name="Yoon E.-J."/>
            <person name="Nemec A."/>
            <person name="Walker B."/>
            <person name="Young S.K."/>
            <person name="Zeng Q."/>
            <person name="Gargeya S."/>
            <person name="Fitzgerald M."/>
            <person name="Haas B."/>
            <person name="Abouelleil A."/>
            <person name="Alvarado L."/>
            <person name="Arachchi H.M."/>
            <person name="Berlin A.M."/>
            <person name="Chapman S.B."/>
            <person name="Dewar J."/>
            <person name="Goldberg J."/>
            <person name="Griggs A."/>
            <person name="Gujja S."/>
            <person name="Hansen M."/>
            <person name="Howarth C."/>
            <person name="Imamovic A."/>
            <person name="Larimer J."/>
            <person name="McCowan C."/>
            <person name="Murphy C."/>
            <person name="Neiman D."/>
            <person name="Pearson M."/>
            <person name="Priest M."/>
            <person name="Roberts A."/>
            <person name="Saif S."/>
            <person name="Shea T."/>
            <person name="Sisk P."/>
            <person name="Sykes S."/>
            <person name="Wortman J."/>
            <person name="Nusbaum C."/>
            <person name="Birren B."/>
        </authorList>
    </citation>
    <scope>NUCLEOTIDE SEQUENCE [LARGE SCALE GENOMIC DNA]</scope>
    <source>
        <strain evidence="6 7">NIPH 3</strain>
    </source>
</reference>
<proteinExistence type="predicted"/>
<dbReference type="SUPFAM" id="SSF51182">
    <property type="entry name" value="RmlC-like cupins"/>
    <property type="match status" value="1"/>
</dbReference>
<evidence type="ECO:0000256" key="1">
    <source>
        <dbReference type="ARBA" id="ARBA00023015"/>
    </source>
</evidence>
<comment type="caution">
    <text evidence="6">The sequence shown here is derived from an EMBL/GenBank/DDBJ whole genome shotgun (WGS) entry which is preliminary data.</text>
</comment>
<keyword evidence="2" id="KW-0238">DNA-binding</keyword>
<dbReference type="InterPro" id="IPR011051">
    <property type="entry name" value="RmlC_Cupin_sf"/>
</dbReference>
<keyword evidence="1" id="KW-0805">Transcription regulation</keyword>
<dbReference type="GO" id="GO:0043565">
    <property type="term" value="F:sequence-specific DNA binding"/>
    <property type="evidence" value="ECO:0007669"/>
    <property type="project" value="InterPro"/>
</dbReference>
<dbReference type="PROSITE" id="PS01124">
    <property type="entry name" value="HTH_ARAC_FAMILY_2"/>
    <property type="match status" value="1"/>
</dbReference>
<feature type="domain" description="HTH araC/xylS-type" evidence="5">
    <location>
        <begin position="154"/>
        <end position="254"/>
    </location>
</feature>
<dbReference type="Pfam" id="PF12833">
    <property type="entry name" value="HTH_18"/>
    <property type="match status" value="1"/>
</dbReference>
<dbReference type="InterPro" id="IPR018060">
    <property type="entry name" value="HTH_AraC"/>
</dbReference>
<dbReference type="Pfam" id="PF02311">
    <property type="entry name" value="AraC_binding"/>
    <property type="match status" value="1"/>
</dbReference>
<evidence type="ECO:0000256" key="2">
    <source>
        <dbReference type="ARBA" id="ARBA00023125"/>
    </source>
</evidence>
<dbReference type="HOGENOM" id="CLU_000445_87_0_6"/>
<sequence length="259" mass="30040">MCMKQISIHSIEHLEHKIIAIETQYAEFYRLAQHSHQRAQLLYGAEGVMHVETPQGNWIIPPERAVWIPPEVPHQLTLFNVKTCSIYIRPEYLPRPSTQCEVLAISPLLRQLLLKAPQLNPPFCKRDGLIFDLILSELELSEVIDLHLALPENPAMLKICRAFIQRPNIHFSPEDFAAQLCVSERHFSRLFKTETGMSFSKWRQHACVLLSLERLIRQHSIQQIAYDFGFKNPAAFSTMFHRVLGMSPSRYIQRNDFAN</sequence>
<dbReference type="Gene3D" id="1.10.10.60">
    <property type="entry name" value="Homeodomain-like"/>
    <property type="match status" value="2"/>
</dbReference>
<name>N8XA63_ACIBZ</name>
<dbReference type="Proteomes" id="UP000013270">
    <property type="component" value="Unassembled WGS sequence"/>
</dbReference>
<evidence type="ECO:0000313" key="7">
    <source>
        <dbReference type="Proteomes" id="UP000013270"/>
    </source>
</evidence>
<dbReference type="InterPro" id="IPR014710">
    <property type="entry name" value="RmlC-like_jellyroll"/>
</dbReference>
<dbReference type="PRINTS" id="PR00032">
    <property type="entry name" value="HTHARAC"/>
</dbReference>
<dbReference type="PANTHER" id="PTHR11019">
    <property type="entry name" value="HTH-TYPE TRANSCRIPTIONAL REGULATOR NIMR"/>
    <property type="match status" value="1"/>
</dbReference>
<keyword evidence="3" id="KW-0010">Activator</keyword>
<dbReference type="InterPro" id="IPR009057">
    <property type="entry name" value="Homeodomain-like_sf"/>
</dbReference>
<protein>
    <recommendedName>
        <fullName evidence="5">HTH araC/xylS-type domain-containing protein</fullName>
    </recommendedName>
</protein>